<dbReference type="EMBL" id="CP027753">
    <property type="protein sequence ID" value="AZE51625.1"/>
    <property type="molecule type" value="Genomic_DNA"/>
</dbReference>
<proteinExistence type="predicted"/>
<gene>
    <name evidence="1" type="ORF">C4K04_5997</name>
</gene>
<dbReference type="RefSeq" id="WP_124322613.1">
    <property type="nucleotide sequence ID" value="NZ_CP027753.1"/>
</dbReference>
<accession>A0A3G7TWX6</accession>
<dbReference type="Proteomes" id="UP000268048">
    <property type="component" value="Chromosome"/>
</dbReference>
<organism evidence="1 2">
    <name type="scientific">Pseudomonas chlororaphis</name>
    <dbReference type="NCBI Taxonomy" id="587753"/>
    <lineage>
        <taxon>Bacteria</taxon>
        <taxon>Pseudomonadati</taxon>
        <taxon>Pseudomonadota</taxon>
        <taxon>Gammaproteobacteria</taxon>
        <taxon>Pseudomonadales</taxon>
        <taxon>Pseudomonadaceae</taxon>
        <taxon>Pseudomonas</taxon>
    </lineage>
</organism>
<name>A0A3G7TWX6_9PSED</name>
<evidence type="ECO:0000313" key="1">
    <source>
        <dbReference type="EMBL" id="AZE51625.1"/>
    </source>
</evidence>
<evidence type="ECO:0000313" key="2">
    <source>
        <dbReference type="Proteomes" id="UP000268048"/>
    </source>
</evidence>
<dbReference type="AlphaFoldDB" id="A0A3G7TWX6"/>
<protein>
    <submittedName>
        <fullName evidence="1">Uncharacterized protein</fullName>
    </submittedName>
</protein>
<sequence length="188" mass="21539">MKKILYPLLAIALISIVAWRVWSPVDDLACAGQTVANGPLSRFVTDYFKQGNERAWQEDTNVFDILAEPTASSITQQPQAYYCEALGLLESPTRTQSEKVYTSILMLKLPINHYLNLMDHSHRFYKEGRIDDTVLGFVLKPRGTALNYWWLPQWRSRFNRDAPSVFPPPDIAEILSGKYWLHYPGAGF</sequence>
<reference evidence="1 2" key="1">
    <citation type="submission" date="2018-03" db="EMBL/GenBank/DDBJ databases">
        <title>Diversity of phytobeneficial traits revealed by whole-genome analysis of worldwide-isolated phenazine-producing Pseudomonas spp.</title>
        <authorList>
            <person name="Biessy A."/>
            <person name="Novinscak A."/>
            <person name="Blom J."/>
            <person name="Leger G."/>
            <person name="Thomashow L.S."/>
            <person name="Cazorla F.M."/>
            <person name="Josic D."/>
            <person name="Filion M."/>
        </authorList>
    </citation>
    <scope>NUCLEOTIDE SEQUENCE [LARGE SCALE GENOMIC DNA]</scope>
    <source>
        <strain evidence="1 2">B25</strain>
    </source>
</reference>